<dbReference type="RefSeq" id="WP_123682794.1">
    <property type="nucleotide sequence ID" value="NZ_RKHY01000001.1"/>
</dbReference>
<proteinExistence type="predicted"/>
<dbReference type="GO" id="GO:0003700">
    <property type="term" value="F:DNA-binding transcription factor activity"/>
    <property type="evidence" value="ECO:0007669"/>
    <property type="project" value="InterPro"/>
</dbReference>
<dbReference type="CDD" id="cd07377">
    <property type="entry name" value="WHTH_GntR"/>
    <property type="match status" value="1"/>
</dbReference>
<dbReference type="Pfam" id="PF00392">
    <property type="entry name" value="GntR"/>
    <property type="match status" value="1"/>
</dbReference>
<organism evidence="6 7">
    <name type="scientific">Amycolatopsis thermoflava</name>
    <dbReference type="NCBI Taxonomy" id="84480"/>
    <lineage>
        <taxon>Bacteria</taxon>
        <taxon>Bacillati</taxon>
        <taxon>Actinomycetota</taxon>
        <taxon>Actinomycetes</taxon>
        <taxon>Pseudonocardiales</taxon>
        <taxon>Pseudonocardiaceae</taxon>
        <taxon>Amycolatopsis</taxon>
        <taxon>Amycolatopsis methanolica group</taxon>
    </lineage>
</organism>
<dbReference type="GO" id="GO:0003677">
    <property type="term" value="F:DNA binding"/>
    <property type="evidence" value="ECO:0007669"/>
    <property type="project" value="UniProtKB-KW"/>
</dbReference>
<evidence type="ECO:0000256" key="2">
    <source>
        <dbReference type="ARBA" id="ARBA00023125"/>
    </source>
</evidence>
<dbReference type="SUPFAM" id="SSF46785">
    <property type="entry name" value="Winged helix' DNA-binding domain"/>
    <property type="match status" value="1"/>
</dbReference>
<comment type="caution">
    <text evidence="6">The sequence shown here is derived from an EMBL/GenBank/DDBJ whole genome shotgun (WGS) entry which is preliminary data.</text>
</comment>
<dbReference type="Proteomes" id="UP000274843">
    <property type="component" value="Unassembled WGS sequence"/>
</dbReference>
<gene>
    <name evidence="6" type="ORF">EDD35_0694</name>
</gene>
<dbReference type="PROSITE" id="PS50949">
    <property type="entry name" value="HTH_GNTR"/>
    <property type="match status" value="1"/>
</dbReference>
<evidence type="ECO:0000256" key="1">
    <source>
        <dbReference type="ARBA" id="ARBA00023015"/>
    </source>
</evidence>
<dbReference type="AlphaFoldDB" id="A0A3N2GQB4"/>
<feature type="domain" description="HTH gntR-type" evidence="5">
    <location>
        <begin position="15"/>
        <end position="83"/>
    </location>
</feature>
<evidence type="ECO:0000313" key="7">
    <source>
        <dbReference type="Proteomes" id="UP000274843"/>
    </source>
</evidence>
<evidence type="ECO:0000313" key="6">
    <source>
        <dbReference type="EMBL" id="ROS38419.1"/>
    </source>
</evidence>
<name>A0A3N2GQB4_9PSEU</name>
<dbReference type="GO" id="GO:0045892">
    <property type="term" value="P:negative regulation of DNA-templated transcription"/>
    <property type="evidence" value="ECO:0007669"/>
    <property type="project" value="TreeGrafter"/>
</dbReference>
<keyword evidence="2" id="KW-0238">DNA-binding</keyword>
<keyword evidence="3" id="KW-0804">Transcription</keyword>
<dbReference type="InterPro" id="IPR050679">
    <property type="entry name" value="Bact_HTH_transcr_reg"/>
</dbReference>
<dbReference type="PANTHER" id="PTHR44846">
    <property type="entry name" value="MANNOSYL-D-GLYCERATE TRANSPORT/METABOLISM SYSTEM REPRESSOR MNGR-RELATED"/>
    <property type="match status" value="1"/>
</dbReference>
<accession>A0A3N2GQB4</accession>
<dbReference type="InterPro" id="IPR036390">
    <property type="entry name" value="WH_DNA-bd_sf"/>
</dbReference>
<sequence length="136" mass="14894">MAELEPFDPSACPPGYLYQQLADYVARLIEAGRLPPEAPLPSERRFAQMYGVSLGTARHATELLRERGLVVTVPSKGTFVTGSRGEAVLREDRQDSVRGDEVGQVPSQPSHRQFEQVNGVATRHERCDAVTGCQDG</sequence>
<evidence type="ECO:0000259" key="5">
    <source>
        <dbReference type="PROSITE" id="PS50949"/>
    </source>
</evidence>
<keyword evidence="7" id="KW-1185">Reference proteome</keyword>
<feature type="region of interest" description="Disordered" evidence="4">
    <location>
        <begin position="94"/>
        <end position="120"/>
    </location>
</feature>
<keyword evidence="1" id="KW-0805">Transcription regulation</keyword>
<evidence type="ECO:0000256" key="4">
    <source>
        <dbReference type="SAM" id="MobiDB-lite"/>
    </source>
</evidence>
<dbReference type="Gene3D" id="1.10.10.10">
    <property type="entry name" value="Winged helix-like DNA-binding domain superfamily/Winged helix DNA-binding domain"/>
    <property type="match status" value="1"/>
</dbReference>
<dbReference type="InterPro" id="IPR036388">
    <property type="entry name" value="WH-like_DNA-bd_sf"/>
</dbReference>
<dbReference type="SMART" id="SM00345">
    <property type="entry name" value="HTH_GNTR"/>
    <property type="match status" value="1"/>
</dbReference>
<dbReference type="GeneID" id="301842169"/>
<dbReference type="InterPro" id="IPR000524">
    <property type="entry name" value="Tscrpt_reg_HTH_GntR"/>
</dbReference>
<evidence type="ECO:0000256" key="3">
    <source>
        <dbReference type="ARBA" id="ARBA00023163"/>
    </source>
</evidence>
<dbReference type="EMBL" id="RKHY01000001">
    <property type="protein sequence ID" value="ROS38419.1"/>
    <property type="molecule type" value="Genomic_DNA"/>
</dbReference>
<dbReference type="PANTHER" id="PTHR44846:SF1">
    <property type="entry name" value="MANNOSYL-D-GLYCERATE TRANSPORT_METABOLISM SYSTEM REPRESSOR MNGR-RELATED"/>
    <property type="match status" value="1"/>
</dbReference>
<protein>
    <submittedName>
        <fullName evidence="6">Regulatory GntR family protein</fullName>
    </submittedName>
</protein>
<reference evidence="6 7" key="1">
    <citation type="submission" date="2018-11" db="EMBL/GenBank/DDBJ databases">
        <title>Sequencing the genomes of 1000 actinobacteria strains.</title>
        <authorList>
            <person name="Klenk H.-P."/>
        </authorList>
    </citation>
    <scope>NUCLEOTIDE SEQUENCE [LARGE SCALE GENOMIC DNA]</scope>
    <source>
        <strain evidence="6 7">DSM 44348</strain>
    </source>
</reference>